<reference evidence="3" key="1">
    <citation type="submission" date="2020-05" db="UniProtKB">
        <authorList>
            <consortium name="EnsemblMetazoa"/>
        </authorList>
    </citation>
    <scope>IDENTIFICATION</scope>
    <source>
        <strain evidence="3">BB02</strain>
    </source>
</reference>
<evidence type="ECO:0000313" key="4">
    <source>
        <dbReference type="Proteomes" id="UP000076420"/>
    </source>
</evidence>
<feature type="signal peptide" evidence="2">
    <location>
        <begin position="1"/>
        <end position="22"/>
    </location>
</feature>
<evidence type="ECO:0000313" key="3">
    <source>
        <dbReference type="EnsemblMetazoa" id="BGLB039246-PA"/>
    </source>
</evidence>
<organism evidence="3 4">
    <name type="scientific">Biomphalaria glabrata</name>
    <name type="common">Bloodfluke planorb</name>
    <name type="synonym">Freshwater snail</name>
    <dbReference type="NCBI Taxonomy" id="6526"/>
    <lineage>
        <taxon>Eukaryota</taxon>
        <taxon>Metazoa</taxon>
        <taxon>Spiralia</taxon>
        <taxon>Lophotrochozoa</taxon>
        <taxon>Mollusca</taxon>
        <taxon>Gastropoda</taxon>
        <taxon>Heterobranchia</taxon>
        <taxon>Euthyneura</taxon>
        <taxon>Panpulmonata</taxon>
        <taxon>Hygrophila</taxon>
        <taxon>Lymnaeoidea</taxon>
        <taxon>Planorbidae</taxon>
        <taxon>Biomphalaria</taxon>
    </lineage>
</organism>
<dbReference type="KEGG" id="bgt:106060907"/>
<keyword evidence="1" id="KW-1133">Transmembrane helix</keyword>
<name>A0A2C9M6V3_BIOGL</name>
<protein>
    <submittedName>
        <fullName evidence="3">Uncharacterized protein</fullName>
    </submittedName>
</protein>
<dbReference type="Proteomes" id="UP000076420">
    <property type="component" value="Unassembled WGS sequence"/>
</dbReference>
<dbReference type="AlphaFoldDB" id="A0A2C9M6V3"/>
<gene>
    <name evidence="3" type="primary">106060907</name>
</gene>
<evidence type="ECO:0000256" key="2">
    <source>
        <dbReference type="SAM" id="SignalP"/>
    </source>
</evidence>
<feature type="transmembrane region" description="Helical" evidence="1">
    <location>
        <begin position="250"/>
        <end position="269"/>
    </location>
</feature>
<evidence type="ECO:0000256" key="1">
    <source>
        <dbReference type="SAM" id="Phobius"/>
    </source>
</evidence>
<keyword evidence="2" id="KW-0732">Signal</keyword>
<proteinExistence type="predicted"/>
<keyword evidence="1" id="KW-0812">Transmembrane</keyword>
<feature type="chain" id="PRO_5013107288" evidence="2">
    <location>
        <begin position="23"/>
        <end position="274"/>
    </location>
</feature>
<accession>A0A2C9M6V3</accession>
<keyword evidence="1" id="KW-0472">Membrane</keyword>
<dbReference type="VEuPathDB" id="VectorBase:BGLB039246"/>
<sequence>MFRTMSFFSFLAYFVIITVVYCASFDDCKETEIQVQLRNFDNKDCDTKCTKGLLLNDTIRLFGTITGIATEKVNDGDQVTIKRRNGGNDIDVDTLKNCISGRNKTYKCTFTISTINITYDERLRNTRNKIDVYLEVIYNNGVHCSKTIELPAIFDPSKVKLFVNAQNVIKSYQRIIVENSLLNFHCEDFIEPCDVYTSHSSLNMKNAKEINYTIGYSICGREYLNQYKVTVIMNTTDSDVCSIWNNLSKGLLVSFIIIIPLFIVLILMIKRLRP</sequence>
<dbReference type="EnsemblMetazoa" id="BGLB039246-RA">
    <property type="protein sequence ID" value="BGLB039246-PA"/>
    <property type="gene ID" value="BGLB039246"/>
</dbReference>